<keyword evidence="1" id="KW-0472">Membrane</keyword>
<protein>
    <submittedName>
        <fullName evidence="2">Uncharacterized protein</fullName>
    </submittedName>
</protein>
<keyword evidence="3" id="KW-1185">Reference proteome</keyword>
<dbReference type="RefSeq" id="WP_143653681.1">
    <property type="nucleotide sequence ID" value="NZ_FZOD01000113.1"/>
</dbReference>
<dbReference type="EMBL" id="FZOD01000113">
    <property type="protein sequence ID" value="SNT64203.1"/>
    <property type="molecule type" value="Genomic_DNA"/>
</dbReference>
<gene>
    <name evidence="2" type="ORF">SAMN05216276_11133</name>
</gene>
<keyword evidence="1" id="KW-1133">Transmembrane helix</keyword>
<dbReference type="AlphaFoldDB" id="A0A239PBE5"/>
<dbReference type="Proteomes" id="UP000198282">
    <property type="component" value="Unassembled WGS sequence"/>
</dbReference>
<feature type="transmembrane region" description="Helical" evidence="1">
    <location>
        <begin position="101"/>
        <end position="121"/>
    </location>
</feature>
<feature type="transmembrane region" description="Helical" evidence="1">
    <location>
        <begin position="75"/>
        <end position="95"/>
    </location>
</feature>
<accession>A0A239PBE5</accession>
<keyword evidence="1" id="KW-0812">Transmembrane</keyword>
<feature type="transmembrane region" description="Helical" evidence="1">
    <location>
        <begin position="155"/>
        <end position="176"/>
    </location>
</feature>
<reference evidence="2 3" key="1">
    <citation type="submission" date="2017-06" db="EMBL/GenBank/DDBJ databases">
        <authorList>
            <person name="Kim H.J."/>
            <person name="Triplett B.A."/>
        </authorList>
    </citation>
    <scope>NUCLEOTIDE SEQUENCE [LARGE SCALE GENOMIC DNA]</scope>
    <source>
        <strain evidence="2 3">CGMCC 4.2132</strain>
    </source>
</reference>
<dbReference type="OrthoDB" id="4964600at2"/>
<evidence type="ECO:0000313" key="2">
    <source>
        <dbReference type="EMBL" id="SNT64203.1"/>
    </source>
</evidence>
<sequence length="197" mass="20567">MRHSPRARFFGAIGIVGGVLFLAGWAVMFSDPAARTTSWYIGDTLGAIACVAVAVLTAGLAVLKEAGPGLPARITLALWPVGWLLLSIGGVIMLTTGHDNALLPVGGILSVLVALVAGILIARRADLSRGRRWAPLVYGVGGFLLTFAQSDRHDLLTNIVDLVTNLLLLAVGIALFTEAKEHQAVMDSTTGATWSAS</sequence>
<feature type="transmembrane region" description="Helical" evidence="1">
    <location>
        <begin position="7"/>
        <end position="27"/>
    </location>
</feature>
<evidence type="ECO:0000256" key="1">
    <source>
        <dbReference type="SAM" id="Phobius"/>
    </source>
</evidence>
<proteinExistence type="predicted"/>
<evidence type="ECO:0000313" key="3">
    <source>
        <dbReference type="Proteomes" id="UP000198282"/>
    </source>
</evidence>
<feature type="transmembrane region" description="Helical" evidence="1">
    <location>
        <begin position="133"/>
        <end position="149"/>
    </location>
</feature>
<name>A0A239PBE5_9ACTN</name>
<organism evidence="2 3">
    <name type="scientific">Streptosporangium subroseum</name>
    <dbReference type="NCBI Taxonomy" id="106412"/>
    <lineage>
        <taxon>Bacteria</taxon>
        <taxon>Bacillati</taxon>
        <taxon>Actinomycetota</taxon>
        <taxon>Actinomycetes</taxon>
        <taxon>Streptosporangiales</taxon>
        <taxon>Streptosporangiaceae</taxon>
        <taxon>Streptosporangium</taxon>
    </lineage>
</organism>
<feature type="transmembrane region" description="Helical" evidence="1">
    <location>
        <begin position="39"/>
        <end position="63"/>
    </location>
</feature>